<dbReference type="GO" id="GO:0016020">
    <property type="term" value="C:membrane"/>
    <property type="evidence" value="ECO:0007669"/>
    <property type="project" value="InterPro"/>
</dbReference>
<dbReference type="GO" id="GO:0005524">
    <property type="term" value="F:ATP binding"/>
    <property type="evidence" value="ECO:0007669"/>
    <property type="project" value="UniProtKB-KW"/>
</dbReference>
<comment type="similarity">
    <text evidence="1">Belongs to the ABC transporter superfamily.</text>
</comment>
<feature type="non-terminal residue" evidence="6">
    <location>
        <position position="170"/>
    </location>
</feature>
<name>A0A382QL25_9ZZZZ</name>
<keyword evidence="3" id="KW-0547">Nucleotide-binding</keyword>
<dbReference type="InterPro" id="IPR027417">
    <property type="entry name" value="P-loop_NTPase"/>
</dbReference>
<dbReference type="EMBL" id="UINC01114947">
    <property type="protein sequence ID" value="SVC85615.1"/>
    <property type="molecule type" value="Genomic_DNA"/>
</dbReference>
<protein>
    <recommendedName>
        <fullName evidence="5">ABC transporter domain-containing protein</fullName>
    </recommendedName>
</protein>
<proteinExistence type="inferred from homology"/>
<sequence length="170" mass="18596">MIEFPKTRVTLGTVEKSLLSLIKMGSRKQKYFTALKNVSFEIKKGEVIGIIGRNGAGKSTLLRVISGIYRPDKGIAKSKGQISLLAGLGIGFNVNLTGRENVYLYGSLLGHSKKIMNELIESIIDFSELHDFIDEPLRTYSSGMRTRLGFSVASAINPDILLIDDVFGVG</sequence>
<dbReference type="GO" id="GO:0140359">
    <property type="term" value="F:ABC-type transporter activity"/>
    <property type="evidence" value="ECO:0007669"/>
    <property type="project" value="InterPro"/>
</dbReference>
<feature type="domain" description="ABC transporter" evidence="5">
    <location>
        <begin position="35"/>
        <end position="166"/>
    </location>
</feature>
<evidence type="ECO:0000313" key="6">
    <source>
        <dbReference type="EMBL" id="SVC85615.1"/>
    </source>
</evidence>
<evidence type="ECO:0000256" key="3">
    <source>
        <dbReference type="ARBA" id="ARBA00022741"/>
    </source>
</evidence>
<dbReference type="SUPFAM" id="SSF52540">
    <property type="entry name" value="P-loop containing nucleoside triphosphate hydrolases"/>
    <property type="match status" value="1"/>
</dbReference>
<evidence type="ECO:0000256" key="2">
    <source>
        <dbReference type="ARBA" id="ARBA00022448"/>
    </source>
</evidence>
<accession>A0A382QL25</accession>
<dbReference type="InterPro" id="IPR050683">
    <property type="entry name" value="Bact_Polysacc_Export_ATP-bd"/>
</dbReference>
<dbReference type="CDD" id="cd03220">
    <property type="entry name" value="ABC_KpsT_Wzt"/>
    <property type="match status" value="1"/>
</dbReference>
<evidence type="ECO:0000259" key="5">
    <source>
        <dbReference type="Pfam" id="PF00005"/>
    </source>
</evidence>
<dbReference type="Gene3D" id="3.40.50.300">
    <property type="entry name" value="P-loop containing nucleotide triphosphate hydrolases"/>
    <property type="match status" value="1"/>
</dbReference>
<reference evidence="6" key="1">
    <citation type="submission" date="2018-05" db="EMBL/GenBank/DDBJ databases">
        <authorList>
            <person name="Lanie J.A."/>
            <person name="Ng W.-L."/>
            <person name="Kazmierczak K.M."/>
            <person name="Andrzejewski T.M."/>
            <person name="Davidsen T.M."/>
            <person name="Wayne K.J."/>
            <person name="Tettelin H."/>
            <person name="Glass J.I."/>
            <person name="Rusch D."/>
            <person name="Podicherti R."/>
            <person name="Tsui H.-C.T."/>
            <person name="Winkler M.E."/>
        </authorList>
    </citation>
    <scope>NUCLEOTIDE SEQUENCE</scope>
</reference>
<keyword evidence="4" id="KW-0067">ATP-binding</keyword>
<dbReference type="PANTHER" id="PTHR46743">
    <property type="entry name" value="TEICHOIC ACIDS EXPORT ATP-BINDING PROTEIN TAGH"/>
    <property type="match status" value="1"/>
</dbReference>
<dbReference type="Pfam" id="PF00005">
    <property type="entry name" value="ABC_tran"/>
    <property type="match status" value="1"/>
</dbReference>
<evidence type="ECO:0000256" key="4">
    <source>
        <dbReference type="ARBA" id="ARBA00022840"/>
    </source>
</evidence>
<keyword evidence="2" id="KW-0813">Transport</keyword>
<dbReference type="AlphaFoldDB" id="A0A382QL25"/>
<dbReference type="GO" id="GO:0016887">
    <property type="term" value="F:ATP hydrolysis activity"/>
    <property type="evidence" value="ECO:0007669"/>
    <property type="project" value="InterPro"/>
</dbReference>
<gene>
    <name evidence="6" type="ORF">METZ01_LOCUS338469</name>
</gene>
<evidence type="ECO:0000256" key="1">
    <source>
        <dbReference type="ARBA" id="ARBA00005417"/>
    </source>
</evidence>
<organism evidence="6">
    <name type="scientific">marine metagenome</name>
    <dbReference type="NCBI Taxonomy" id="408172"/>
    <lineage>
        <taxon>unclassified sequences</taxon>
        <taxon>metagenomes</taxon>
        <taxon>ecological metagenomes</taxon>
    </lineage>
</organism>
<dbReference type="InterPro" id="IPR015860">
    <property type="entry name" value="ABC_transpr_TagH-like"/>
</dbReference>
<dbReference type="InterPro" id="IPR003439">
    <property type="entry name" value="ABC_transporter-like_ATP-bd"/>
</dbReference>
<dbReference type="PANTHER" id="PTHR46743:SF2">
    <property type="entry name" value="TEICHOIC ACIDS EXPORT ATP-BINDING PROTEIN TAGH"/>
    <property type="match status" value="1"/>
</dbReference>